<accession>A0ABV8MNB0</accession>
<protein>
    <submittedName>
        <fullName evidence="1">DUF2946 family protein</fullName>
    </submittedName>
</protein>
<dbReference type="InterPro" id="IPR021332">
    <property type="entry name" value="DUF2944"/>
</dbReference>
<sequence>MDDIVRAAMAKWPTVPAVYGWLSLDARGDWHLQGQRLSHPGLLDFIGRNYQADADGAWHFQNGPQRVYVECERAPLVARLGADGLCDQFGRPLGPLEAVYVDQTGDVWFASAAGPASLDDRELAAWIEQLEGPALDEWLDQSEAAPRFCGLALQAAQVGEMPTVLGFIAVPCTSIHKK</sequence>
<dbReference type="Pfam" id="PF11161">
    <property type="entry name" value="DUF2944"/>
    <property type="match status" value="1"/>
</dbReference>
<evidence type="ECO:0000313" key="2">
    <source>
        <dbReference type="Proteomes" id="UP001595791"/>
    </source>
</evidence>
<name>A0ABV8MNB0_9NEIS</name>
<reference evidence="2" key="1">
    <citation type="journal article" date="2019" name="Int. J. Syst. Evol. Microbiol.">
        <title>The Global Catalogue of Microorganisms (GCM) 10K type strain sequencing project: providing services to taxonomists for standard genome sequencing and annotation.</title>
        <authorList>
            <consortium name="The Broad Institute Genomics Platform"/>
            <consortium name="The Broad Institute Genome Sequencing Center for Infectious Disease"/>
            <person name="Wu L."/>
            <person name="Ma J."/>
        </authorList>
    </citation>
    <scope>NUCLEOTIDE SEQUENCE [LARGE SCALE GENOMIC DNA]</scope>
    <source>
        <strain evidence="2">LMG 29894</strain>
    </source>
</reference>
<dbReference type="RefSeq" id="WP_378161909.1">
    <property type="nucleotide sequence ID" value="NZ_JBHSBU010000001.1"/>
</dbReference>
<proteinExistence type="predicted"/>
<organism evidence="1 2">
    <name type="scientific">Chitinimonas lacunae</name>
    <dbReference type="NCBI Taxonomy" id="1963018"/>
    <lineage>
        <taxon>Bacteria</taxon>
        <taxon>Pseudomonadati</taxon>
        <taxon>Pseudomonadota</taxon>
        <taxon>Betaproteobacteria</taxon>
        <taxon>Neisseriales</taxon>
        <taxon>Chitinibacteraceae</taxon>
        <taxon>Chitinimonas</taxon>
    </lineage>
</organism>
<comment type="caution">
    <text evidence="1">The sequence shown here is derived from an EMBL/GenBank/DDBJ whole genome shotgun (WGS) entry which is preliminary data.</text>
</comment>
<keyword evidence="2" id="KW-1185">Reference proteome</keyword>
<dbReference type="EMBL" id="JBHSBU010000001">
    <property type="protein sequence ID" value="MFC4158819.1"/>
    <property type="molecule type" value="Genomic_DNA"/>
</dbReference>
<gene>
    <name evidence="1" type="ORF">ACFOW7_05525</name>
</gene>
<evidence type="ECO:0000313" key="1">
    <source>
        <dbReference type="EMBL" id="MFC4158819.1"/>
    </source>
</evidence>
<dbReference type="Proteomes" id="UP001595791">
    <property type="component" value="Unassembled WGS sequence"/>
</dbReference>